<dbReference type="Pfam" id="PF04344">
    <property type="entry name" value="CheZ"/>
    <property type="match status" value="2"/>
</dbReference>
<dbReference type="STRING" id="1317117.ATO7_02630"/>
<dbReference type="GO" id="GO:0009288">
    <property type="term" value="C:bacterial-type flagellum"/>
    <property type="evidence" value="ECO:0007669"/>
    <property type="project" value="InterPro"/>
</dbReference>
<dbReference type="SUPFAM" id="SSF75708">
    <property type="entry name" value="Chemotaxis phosphatase CheZ"/>
    <property type="match status" value="1"/>
</dbReference>
<name>A0A1Y1SGE6_9GAMM</name>
<keyword evidence="1" id="KW-0963">Cytoplasm</keyword>
<dbReference type="GO" id="GO:0050920">
    <property type="term" value="P:regulation of chemotaxis"/>
    <property type="evidence" value="ECO:0007669"/>
    <property type="project" value="InterPro"/>
</dbReference>
<protein>
    <recommendedName>
        <fullName evidence="1">Protein phosphatase CheZ</fullName>
        <ecNumber evidence="1">3.1.3.-</ecNumber>
    </recommendedName>
    <alternativeName>
        <fullName evidence="1">Chemotaxis protein CheZ</fullName>
    </alternativeName>
</protein>
<accession>A0A1Y1SGE6</accession>
<comment type="similarity">
    <text evidence="1">Belongs to the CheZ family.</text>
</comment>
<keyword evidence="1" id="KW-0283">Flagellar rotation</keyword>
<keyword evidence="1" id="KW-0378">Hydrolase</keyword>
<reference evidence="4 5" key="1">
    <citation type="submission" date="2013-04" db="EMBL/GenBank/DDBJ databases">
        <title>Oceanococcus atlanticus 22II-S10r2 Genome Sequencing.</title>
        <authorList>
            <person name="Lai Q."/>
            <person name="Li G."/>
            <person name="Shao Z."/>
        </authorList>
    </citation>
    <scope>NUCLEOTIDE SEQUENCE [LARGE SCALE GENOMIC DNA]</scope>
    <source>
        <strain evidence="4 5">22II-S10r2</strain>
    </source>
</reference>
<feature type="site" description="Enhances dephosphorylation of CheY-P" evidence="2">
    <location>
        <position position="148"/>
    </location>
</feature>
<proteinExistence type="inferred from homology"/>
<gene>
    <name evidence="4" type="ORF">ATO7_02630</name>
</gene>
<keyword evidence="1" id="KW-0904">Protein phosphatase</keyword>
<feature type="region of interest" description="Disordered" evidence="3">
    <location>
        <begin position="175"/>
        <end position="203"/>
    </location>
</feature>
<dbReference type="PIRSF" id="PIRSF002884">
    <property type="entry name" value="CheZ"/>
    <property type="match status" value="1"/>
</dbReference>
<comment type="subunit">
    <text evidence="1">Homodimer.</text>
</comment>
<dbReference type="OrthoDB" id="9773007at2"/>
<dbReference type="GO" id="GO:0005737">
    <property type="term" value="C:cytoplasm"/>
    <property type="evidence" value="ECO:0007669"/>
    <property type="project" value="UniProtKB-SubCell"/>
</dbReference>
<dbReference type="GO" id="GO:0097588">
    <property type="term" value="P:archaeal or bacterial-type flagellum-dependent cell motility"/>
    <property type="evidence" value="ECO:0007669"/>
    <property type="project" value="UniProtKB-KW"/>
</dbReference>
<dbReference type="InterPro" id="IPR007439">
    <property type="entry name" value="Chemotax_Pase_CheZ"/>
</dbReference>
<dbReference type="EMBL" id="AQQV01000001">
    <property type="protein sequence ID" value="ORE88735.1"/>
    <property type="molecule type" value="Genomic_DNA"/>
</dbReference>
<keyword evidence="1" id="KW-0145">Chemotaxis</keyword>
<dbReference type="EC" id="3.1.3.-" evidence="1"/>
<dbReference type="AlphaFoldDB" id="A0A1Y1SGE6"/>
<evidence type="ECO:0000313" key="5">
    <source>
        <dbReference type="Proteomes" id="UP000192342"/>
    </source>
</evidence>
<sequence>MDREQLARRLESLHQAALGGDWGEVEHGLQELDAAKTAAFAQGIRKMASDLYAEMRALQLDSRLARAAAEIPDACSRLDAVIELTEQAATRTLDLVEDSREHIVALQDMADEMAPGAAAEQLVERTATLRKNMSSLYEAQAYQDLSGQIIRRVMTMVGNLDTTLKDMLDLAGLSPATLDEPEDEALLGPAAGRTDNRPAASQDDADALLADLGI</sequence>
<dbReference type="GO" id="GO:0006935">
    <property type="term" value="P:chemotaxis"/>
    <property type="evidence" value="ECO:0007669"/>
    <property type="project" value="UniProtKB-KW"/>
</dbReference>
<comment type="subcellular location">
    <subcellularLocation>
        <location evidence="1">Cytoplasm</location>
    </subcellularLocation>
</comment>
<evidence type="ECO:0000256" key="2">
    <source>
        <dbReference type="PIRSR" id="PIRSR002884-1"/>
    </source>
</evidence>
<comment type="function">
    <text evidence="1">Plays an important role in bacterial chemotaxis signal transduction pathway by accelerating the dephosphorylation of phosphorylated CheY (CheY-P).</text>
</comment>
<dbReference type="RefSeq" id="WP_083559356.1">
    <property type="nucleotide sequence ID" value="NZ_AQQV01000001.1"/>
</dbReference>
<keyword evidence="5" id="KW-1185">Reference proteome</keyword>
<evidence type="ECO:0000256" key="3">
    <source>
        <dbReference type="SAM" id="MobiDB-lite"/>
    </source>
</evidence>
<dbReference type="GO" id="GO:0004721">
    <property type="term" value="F:phosphoprotein phosphatase activity"/>
    <property type="evidence" value="ECO:0007669"/>
    <property type="project" value="UniProtKB-KW"/>
</dbReference>
<evidence type="ECO:0000313" key="4">
    <source>
        <dbReference type="EMBL" id="ORE88735.1"/>
    </source>
</evidence>
<dbReference type="Proteomes" id="UP000192342">
    <property type="component" value="Unassembled WGS sequence"/>
</dbReference>
<evidence type="ECO:0000256" key="1">
    <source>
        <dbReference type="PIRNR" id="PIRNR002884"/>
    </source>
</evidence>
<organism evidence="4 5">
    <name type="scientific">Oceanococcus atlanticus</name>
    <dbReference type="NCBI Taxonomy" id="1317117"/>
    <lineage>
        <taxon>Bacteria</taxon>
        <taxon>Pseudomonadati</taxon>
        <taxon>Pseudomonadota</taxon>
        <taxon>Gammaproteobacteria</taxon>
        <taxon>Chromatiales</taxon>
        <taxon>Oceanococcaceae</taxon>
        <taxon>Oceanococcus</taxon>
    </lineage>
</organism>
<dbReference type="Gene3D" id="1.10.287.500">
    <property type="entry name" value="Helix hairpin bin"/>
    <property type="match status" value="2"/>
</dbReference>
<comment type="caution">
    <text evidence="4">The sequence shown here is derived from an EMBL/GenBank/DDBJ whole genome shotgun (WGS) entry which is preliminary data.</text>
</comment>